<sequence>MLDFDSQINRVFRELSLIFGSTSQLLKNFESMPAQDLMMAKYGIYYSGSLKAKVFEHKIQAFESLYKALMHESSNLPESLLSAHALLHTGHSSFGKLRVRDVYLGQRETMPFDNDNFKPRGSSAVNDAFLKWIEYKKKGSLGCLYSYFWFLNIHPFQDGNGRFSRAYLMSVSDEFCAFPLFIAFTKGQEHNRLVQTIESESGTEHLSRYMSNYFNWLHHLKGRCKLEILNFVQKFQFFLKQLGLSTQLQQVNSLFQEPIFEDVNILSPELKPLITFLKDKKIIKMFKPKLDKPQIHVFLPALRLYDICKKEVLKPIK</sequence>
<accession>A0ABT7SST7</accession>
<dbReference type="PROSITE" id="PS51459">
    <property type="entry name" value="FIDO"/>
    <property type="match status" value="1"/>
</dbReference>
<name>A0ABT7SST7_9ALTE</name>
<protein>
    <submittedName>
        <fullName evidence="2">Fic family protein</fullName>
    </submittedName>
</protein>
<keyword evidence="3" id="KW-1185">Reference proteome</keyword>
<dbReference type="Pfam" id="PF02661">
    <property type="entry name" value="Fic"/>
    <property type="match status" value="1"/>
</dbReference>
<feature type="domain" description="Fido" evidence="1">
    <location>
        <begin position="75"/>
        <end position="219"/>
    </location>
</feature>
<reference evidence="2 3" key="1">
    <citation type="submission" date="2023-06" db="EMBL/GenBank/DDBJ databases">
        <title>Alteromonas sp. ASW11-36 isolated from intertidal sand.</title>
        <authorList>
            <person name="Li Y."/>
        </authorList>
    </citation>
    <scope>NUCLEOTIDE SEQUENCE [LARGE SCALE GENOMIC DNA]</scope>
    <source>
        <strain evidence="2 3">ASW11-36</strain>
    </source>
</reference>
<evidence type="ECO:0000313" key="2">
    <source>
        <dbReference type="EMBL" id="MDM7859257.1"/>
    </source>
</evidence>
<dbReference type="InterPro" id="IPR036597">
    <property type="entry name" value="Fido-like_dom_sf"/>
</dbReference>
<evidence type="ECO:0000313" key="3">
    <source>
        <dbReference type="Proteomes" id="UP001234343"/>
    </source>
</evidence>
<dbReference type="SUPFAM" id="SSF140931">
    <property type="entry name" value="Fic-like"/>
    <property type="match status" value="1"/>
</dbReference>
<gene>
    <name evidence="2" type="ORF">QTP81_01390</name>
</gene>
<proteinExistence type="predicted"/>
<dbReference type="InterPro" id="IPR003812">
    <property type="entry name" value="Fido"/>
</dbReference>
<comment type="caution">
    <text evidence="2">The sequence shown here is derived from an EMBL/GenBank/DDBJ whole genome shotgun (WGS) entry which is preliminary data.</text>
</comment>
<dbReference type="Gene3D" id="1.10.3290.10">
    <property type="entry name" value="Fido-like domain"/>
    <property type="match status" value="1"/>
</dbReference>
<dbReference type="EMBL" id="JAUCBP010000001">
    <property type="protein sequence ID" value="MDM7859257.1"/>
    <property type="molecule type" value="Genomic_DNA"/>
</dbReference>
<dbReference type="RefSeq" id="WP_289363176.1">
    <property type="nucleotide sequence ID" value="NZ_JAUCBP010000001.1"/>
</dbReference>
<dbReference type="Proteomes" id="UP001234343">
    <property type="component" value="Unassembled WGS sequence"/>
</dbReference>
<evidence type="ECO:0000259" key="1">
    <source>
        <dbReference type="PROSITE" id="PS51459"/>
    </source>
</evidence>
<organism evidence="2 3">
    <name type="scientific">Alteromonas arenosi</name>
    <dbReference type="NCBI Taxonomy" id="3055817"/>
    <lineage>
        <taxon>Bacteria</taxon>
        <taxon>Pseudomonadati</taxon>
        <taxon>Pseudomonadota</taxon>
        <taxon>Gammaproteobacteria</taxon>
        <taxon>Alteromonadales</taxon>
        <taxon>Alteromonadaceae</taxon>
        <taxon>Alteromonas/Salinimonas group</taxon>
        <taxon>Alteromonas</taxon>
    </lineage>
</organism>